<protein>
    <submittedName>
        <fullName evidence="8">Uncharacterized protein</fullName>
    </submittedName>
</protein>
<dbReference type="HAMAP" id="MF_03058">
    <property type="entry name" value="VMA21"/>
    <property type="match status" value="1"/>
</dbReference>
<dbReference type="InParanoid" id="A0A3N4KHQ6"/>
<proteinExistence type="inferred from homology"/>
<dbReference type="EMBL" id="ML119145">
    <property type="protein sequence ID" value="RPB10093.1"/>
    <property type="molecule type" value="Genomic_DNA"/>
</dbReference>
<evidence type="ECO:0000256" key="4">
    <source>
        <dbReference type="ARBA" id="ARBA00023136"/>
    </source>
</evidence>
<evidence type="ECO:0000313" key="9">
    <source>
        <dbReference type="Proteomes" id="UP000277580"/>
    </source>
</evidence>
<dbReference type="PANTHER" id="PTHR31792:SF3">
    <property type="entry name" value="VACUOLAR ATPASE ASSEMBLY INTEGRAL MEMBRANE PROTEIN VMA21"/>
    <property type="match status" value="1"/>
</dbReference>
<dbReference type="AlphaFoldDB" id="A0A3N4KHQ6"/>
<dbReference type="Pfam" id="PF09446">
    <property type="entry name" value="VMA21"/>
    <property type="match status" value="1"/>
</dbReference>
<dbReference type="FunCoup" id="A0A3N4KHQ6">
    <property type="interactions" value="50"/>
</dbReference>
<dbReference type="GO" id="GO:0033116">
    <property type="term" value="C:endoplasmic reticulum-Golgi intermediate compartment membrane"/>
    <property type="evidence" value="ECO:0007669"/>
    <property type="project" value="UniProtKB-SubCell"/>
</dbReference>
<keyword evidence="2 6" id="KW-0256">Endoplasmic reticulum</keyword>
<dbReference type="PANTHER" id="PTHR31792">
    <property type="entry name" value="VACUOLAR ATPASE ASSEMBLY INTEGRAL MEMBRANE PROTEIN VMA21"/>
    <property type="match status" value="1"/>
</dbReference>
<organism evidence="8 9">
    <name type="scientific">Morchella conica CCBAS932</name>
    <dbReference type="NCBI Taxonomy" id="1392247"/>
    <lineage>
        <taxon>Eukaryota</taxon>
        <taxon>Fungi</taxon>
        <taxon>Dikarya</taxon>
        <taxon>Ascomycota</taxon>
        <taxon>Pezizomycotina</taxon>
        <taxon>Pezizomycetes</taxon>
        <taxon>Pezizales</taxon>
        <taxon>Morchellaceae</taxon>
        <taxon>Morchella</taxon>
    </lineage>
</organism>
<evidence type="ECO:0000256" key="7">
    <source>
        <dbReference type="SAM" id="MobiDB-lite"/>
    </source>
</evidence>
<feature type="transmembrane region" description="Helical" evidence="6">
    <location>
        <begin position="78"/>
        <end position="98"/>
    </location>
</feature>
<evidence type="ECO:0000256" key="2">
    <source>
        <dbReference type="ARBA" id="ARBA00022824"/>
    </source>
</evidence>
<accession>A0A3N4KHQ6</accession>
<keyword evidence="5 6" id="KW-0968">Cytoplasmic vesicle</keyword>
<dbReference type="GO" id="GO:0070072">
    <property type="term" value="P:vacuolar proton-transporting V-type ATPase complex assembly"/>
    <property type="evidence" value="ECO:0007669"/>
    <property type="project" value="UniProtKB-UniRule"/>
</dbReference>
<name>A0A3N4KHQ6_9PEZI</name>
<comment type="subcellular location">
    <subcellularLocation>
        <location evidence="6">Endoplasmic reticulum membrane</location>
        <topology evidence="6">Multi-pass membrane protein</topology>
    </subcellularLocation>
    <subcellularLocation>
        <location evidence="6">Endoplasmic reticulum-Golgi intermediate compartment membrane</location>
        <topology evidence="6">Multi-pass membrane protein</topology>
    </subcellularLocation>
    <subcellularLocation>
        <location evidence="6">Cytoplasmic vesicle</location>
        <location evidence="6">COPII-coated vesicle membrane</location>
        <topology evidence="6">Multi-pass membrane protein</topology>
    </subcellularLocation>
</comment>
<evidence type="ECO:0000256" key="3">
    <source>
        <dbReference type="ARBA" id="ARBA00022989"/>
    </source>
</evidence>
<evidence type="ECO:0000256" key="1">
    <source>
        <dbReference type="ARBA" id="ARBA00022692"/>
    </source>
</evidence>
<keyword evidence="4 6" id="KW-0472">Membrane</keyword>
<dbReference type="GO" id="GO:0005789">
    <property type="term" value="C:endoplasmic reticulum membrane"/>
    <property type="evidence" value="ECO:0007669"/>
    <property type="project" value="UniProtKB-SubCell"/>
</dbReference>
<feature type="transmembrane region" description="Helical" evidence="6">
    <location>
        <begin position="47"/>
        <end position="66"/>
    </location>
</feature>
<comment type="function">
    <text evidence="6">Required for the assembly of the V0 complex of the vacuolar ATPase (V-ATPase) in the endoplasmic reticulum.</text>
</comment>
<comment type="caution">
    <text evidence="6">Lacks conserved residue(s) required for the propagation of feature annotation.</text>
</comment>
<keyword evidence="1 6" id="KW-0812">Transmembrane</keyword>
<comment type="similarity">
    <text evidence="6">Belongs to the VMA21 family.</text>
</comment>
<dbReference type="GO" id="GO:0012507">
    <property type="term" value="C:ER to Golgi transport vesicle membrane"/>
    <property type="evidence" value="ECO:0007669"/>
    <property type="project" value="UniProtKB-SubCell"/>
</dbReference>
<sequence length="115" mass="12317">MATRRPVKTEKDSIKSEDVPSNPVSVAAANKNVTAASAVPRSVLVKLLMFTFAMIVFPLSSYFLTINTIFKDRSSSSTLAAATAAVVANIVLIGYIIVAANEDDTDGKDHERKSQ</sequence>
<keyword evidence="3 6" id="KW-1133">Transmembrane helix</keyword>
<feature type="compositionally biased region" description="Basic and acidic residues" evidence="7">
    <location>
        <begin position="7"/>
        <end position="18"/>
    </location>
</feature>
<dbReference type="OrthoDB" id="160405at2759"/>
<evidence type="ECO:0000256" key="5">
    <source>
        <dbReference type="ARBA" id="ARBA00023329"/>
    </source>
</evidence>
<dbReference type="Proteomes" id="UP000277580">
    <property type="component" value="Unassembled WGS sequence"/>
</dbReference>
<evidence type="ECO:0000256" key="6">
    <source>
        <dbReference type="HAMAP-Rule" id="MF_03058"/>
    </source>
</evidence>
<feature type="region of interest" description="Disordered" evidence="7">
    <location>
        <begin position="1"/>
        <end position="21"/>
    </location>
</feature>
<evidence type="ECO:0000313" key="8">
    <source>
        <dbReference type="EMBL" id="RPB10093.1"/>
    </source>
</evidence>
<keyword evidence="9" id="KW-1185">Reference proteome</keyword>
<dbReference type="STRING" id="1392247.A0A3N4KHQ6"/>
<reference evidence="8 9" key="1">
    <citation type="journal article" date="2018" name="Nat. Ecol. Evol.">
        <title>Pezizomycetes genomes reveal the molecular basis of ectomycorrhizal truffle lifestyle.</title>
        <authorList>
            <person name="Murat C."/>
            <person name="Payen T."/>
            <person name="Noel B."/>
            <person name="Kuo A."/>
            <person name="Morin E."/>
            <person name="Chen J."/>
            <person name="Kohler A."/>
            <person name="Krizsan K."/>
            <person name="Balestrini R."/>
            <person name="Da Silva C."/>
            <person name="Montanini B."/>
            <person name="Hainaut M."/>
            <person name="Levati E."/>
            <person name="Barry K.W."/>
            <person name="Belfiori B."/>
            <person name="Cichocki N."/>
            <person name="Clum A."/>
            <person name="Dockter R.B."/>
            <person name="Fauchery L."/>
            <person name="Guy J."/>
            <person name="Iotti M."/>
            <person name="Le Tacon F."/>
            <person name="Lindquist E.A."/>
            <person name="Lipzen A."/>
            <person name="Malagnac F."/>
            <person name="Mello A."/>
            <person name="Molinier V."/>
            <person name="Miyauchi S."/>
            <person name="Poulain J."/>
            <person name="Riccioni C."/>
            <person name="Rubini A."/>
            <person name="Sitrit Y."/>
            <person name="Splivallo R."/>
            <person name="Traeger S."/>
            <person name="Wang M."/>
            <person name="Zifcakova L."/>
            <person name="Wipf D."/>
            <person name="Zambonelli A."/>
            <person name="Paolocci F."/>
            <person name="Nowrousian M."/>
            <person name="Ottonello S."/>
            <person name="Baldrian P."/>
            <person name="Spatafora J.W."/>
            <person name="Henrissat B."/>
            <person name="Nagy L.G."/>
            <person name="Aury J.M."/>
            <person name="Wincker P."/>
            <person name="Grigoriev I.V."/>
            <person name="Bonfante P."/>
            <person name="Martin F.M."/>
        </authorList>
    </citation>
    <scope>NUCLEOTIDE SEQUENCE [LARGE SCALE GENOMIC DNA]</scope>
    <source>
        <strain evidence="8 9">CCBAS932</strain>
    </source>
</reference>
<gene>
    <name evidence="8" type="ORF">P167DRAFT_547430</name>
</gene>
<dbReference type="InterPro" id="IPR019013">
    <property type="entry name" value="Vma21"/>
</dbReference>